<dbReference type="PROSITE" id="PS50005">
    <property type="entry name" value="TPR"/>
    <property type="match status" value="1"/>
</dbReference>
<dbReference type="InterPro" id="IPR056168">
    <property type="entry name" value="TPR_IF140/IFT172/WDR19"/>
</dbReference>
<accession>W7TWK1</accession>
<dbReference type="EMBL" id="AZIL01000034">
    <property type="protein sequence ID" value="EWM30442.1"/>
    <property type="molecule type" value="Genomic_DNA"/>
</dbReference>
<organism evidence="8 9">
    <name type="scientific">Nannochloropsis gaditana</name>
    <dbReference type="NCBI Taxonomy" id="72520"/>
    <lineage>
        <taxon>Eukaryota</taxon>
        <taxon>Sar</taxon>
        <taxon>Stramenopiles</taxon>
        <taxon>Ochrophyta</taxon>
        <taxon>Eustigmatophyceae</taxon>
        <taxon>Eustigmatales</taxon>
        <taxon>Monodopsidaceae</taxon>
        <taxon>Nannochloropsis</taxon>
    </lineage>
</organism>
<gene>
    <name evidence="8" type="ORF">Naga_100100g20</name>
</gene>
<dbReference type="AlphaFoldDB" id="W7TWK1"/>
<dbReference type="Pfam" id="PF24762">
    <property type="entry name" value="TPR_IF140-IFT172"/>
    <property type="match status" value="1"/>
</dbReference>
<dbReference type="PANTHER" id="PTHR14920">
    <property type="entry name" value="OSMOTIC AVOIDANCE ABNORMAL PROTEIN 1/WD REPEAT MEMBRANE PROTEIN"/>
    <property type="match status" value="1"/>
</dbReference>
<keyword evidence="6" id="KW-0802">TPR repeat</keyword>
<evidence type="ECO:0000256" key="5">
    <source>
        <dbReference type="ARBA" id="ARBA00023273"/>
    </source>
</evidence>
<evidence type="ECO:0000256" key="3">
    <source>
        <dbReference type="ARBA" id="ARBA00022737"/>
    </source>
</evidence>
<evidence type="ECO:0000313" key="9">
    <source>
        <dbReference type="Proteomes" id="UP000019335"/>
    </source>
</evidence>
<dbReference type="Gene3D" id="1.25.40.470">
    <property type="match status" value="2"/>
</dbReference>
<proteinExistence type="predicted"/>
<keyword evidence="3" id="KW-0677">Repeat</keyword>
<dbReference type="InterPro" id="IPR011990">
    <property type="entry name" value="TPR-like_helical_dom_sf"/>
</dbReference>
<evidence type="ECO:0000256" key="6">
    <source>
        <dbReference type="PROSITE-ProRule" id="PRU00339"/>
    </source>
</evidence>
<protein>
    <submittedName>
        <fullName evidence="8">Wd repeat-containing protein 19</fullName>
    </submittedName>
</protein>
<evidence type="ECO:0000256" key="4">
    <source>
        <dbReference type="ARBA" id="ARBA00023069"/>
    </source>
</evidence>
<dbReference type="InterPro" id="IPR019734">
    <property type="entry name" value="TPR_rpt"/>
</dbReference>
<keyword evidence="4" id="KW-0969">Cilium</keyword>
<evidence type="ECO:0000256" key="2">
    <source>
        <dbReference type="ARBA" id="ARBA00022574"/>
    </source>
</evidence>
<name>W7TWK1_9STRA</name>
<evidence type="ECO:0000313" key="8">
    <source>
        <dbReference type="EMBL" id="EWM30442.1"/>
    </source>
</evidence>
<sequence length="745" mass="83157">MFKRSLALLHLKKANTFAYHLNKRSFWLALCSKAIEVVNIPMAIEVYRALGDGGMVVALEKLQHVEDESLVAGHVASLFGRYSHAEKLFLASSRPAAAVDLHRDLLQFRQALELAHSVAPQDVGAVALEYAEQLEMQQGDYEGALRIYERAEKWLANGSITCHQSLMKCKIGSTRCTLRIGHVKKGMDMVLSFTDEKNRKYGMTDGSDQSVKNFMCECARILESTKATKIDAAALYLRAGKKRRAACIYIEEKDFAHAAPLVEELNAQKLHGLYAKACEEDGKDATAILAYEKAGDRDNVIRLCLLSDPHKAFTLVREAGCVTGALLAARHCRERGDITLCLDFMLLAEKSDEAFEMAKSHHALEDYARLLLEKGKSVQHILDFHLQSHAWVDAGRLYDRLRQIDKALSMFLRAGTIEEAMRIVVKKGDSSSAEYSTLVAFLSEGPGKDLRCLSQLSVALKDGPLVVDATLARADEMQADNKYAEARSVVHVALQDLTRLNMPLATIEPLRLRFVVLHSYFLVTILLRQGDHINVAYILLRVARHAACFPGHLIRLFSSVVLQCERAGLTSAAHYYAALLIAKPQYRQELDRKICRTIETIVRRQSVTTDRNGSAVDTRRLDLVSPCPICHTPLPVTELTCPGPHSAALPMCIVSGRHMEREDWCICPNSGLPALFSAYLRYIETEGWGGKQVLDPICGKPIVEEQLTRLTPEEVDALLLKHKLTENKKEEYDEKTAISDISIHK</sequence>
<dbReference type="SUPFAM" id="SSF48452">
    <property type="entry name" value="TPR-like"/>
    <property type="match status" value="1"/>
</dbReference>
<reference evidence="8 9" key="1">
    <citation type="journal article" date="2014" name="Mol. Plant">
        <title>Chromosome Scale Genome Assembly and Transcriptome Profiling of Nannochloropsis gaditana in Nitrogen Depletion.</title>
        <authorList>
            <person name="Corteggiani Carpinelli E."/>
            <person name="Telatin A."/>
            <person name="Vitulo N."/>
            <person name="Forcato C."/>
            <person name="D'Angelo M."/>
            <person name="Schiavon R."/>
            <person name="Vezzi A."/>
            <person name="Giacometti G.M."/>
            <person name="Morosinotto T."/>
            <person name="Valle G."/>
        </authorList>
    </citation>
    <scope>NUCLEOTIDE SEQUENCE [LARGE SCALE GENOMIC DNA]</scope>
    <source>
        <strain evidence="8 9">B-31</strain>
    </source>
</reference>
<feature type="repeat" description="TPR" evidence="6">
    <location>
        <begin position="388"/>
        <end position="421"/>
    </location>
</feature>
<evidence type="ECO:0000256" key="1">
    <source>
        <dbReference type="ARBA" id="ARBA00004138"/>
    </source>
</evidence>
<dbReference type="GO" id="GO:0035721">
    <property type="term" value="P:intraciliary retrograde transport"/>
    <property type="evidence" value="ECO:0007669"/>
    <property type="project" value="InterPro"/>
</dbReference>
<dbReference type="GO" id="GO:0060271">
    <property type="term" value="P:cilium assembly"/>
    <property type="evidence" value="ECO:0007669"/>
    <property type="project" value="TreeGrafter"/>
</dbReference>
<keyword evidence="9" id="KW-1185">Reference proteome</keyword>
<dbReference type="OrthoDB" id="10250638at2759"/>
<keyword evidence="5" id="KW-0966">Cell projection</keyword>
<comment type="caution">
    <text evidence="8">The sequence shown here is derived from an EMBL/GenBank/DDBJ whole genome shotgun (WGS) entry which is preliminary data.</text>
</comment>
<feature type="domain" description="IF140/IFT172/WDR19 TPR" evidence="7">
    <location>
        <begin position="215"/>
        <end position="428"/>
    </location>
</feature>
<comment type="subcellular location">
    <subcellularLocation>
        <location evidence="1">Cell projection</location>
        <location evidence="1">Cilium</location>
    </subcellularLocation>
</comment>
<dbReference type="GO" id="GO:0030991">
    <property type="term" value="C:intraciliary transport particle A"/>
    <property type="evidence" value="ECO:0007669"/>
    <property type="project" value="TreeGrafter"/>
</dbReference>
<dbReference type="InterPro" id="IPR040379">
    <property type="entry name" value="WDR19/dyf-2"/>
</dbReference>
<evidence type="ECO:0000259" key="7">
    <source>
        <dbReference type="Pfam" id="PF24762"/>
    </source>
</evidence>
<dbReference type="PANTHER" id="PTHR14920:SF0">
    <property type="entry name" value="WD REPEAT DOMAIN 19"/>
    <property type="match status" value="1"/>
</dbReference>
<dbReference type="Proteomes" id="UP000019335">
    <property type="component" value="Chromosome 1"/>
</dbReference>
<keyword evidence="2" id="KW-0853">WD repeat</keyword>
<dbReference type="GO" id="GO:0005929">
    <property type="term" value="C:cilium"/>
    <property type="evidence" value="ECO:0007669"/>
    <property type="project" value="UniProtKB-SubCell"/>
</dbReference>